<feature type="domain" description="CusB-like beta-barrel" evidence="2">
    <location>
        <begin position="215"/>
        <end position="286"/>
    </location>
</feature>
<dbReference type="Gene3D" id="2.40.30.170">
    <property type="match status" value="1"/>
</dbReference>
<evidence type="ECO:0000313" key="4">
    <source>
        <dbReference type="EMBL" id="MFC2969885.1"/>
    </source>
</evidence>
<proteinExistence type="inferred from homology"/>
<dbReference type="PANTHER" id="PTHR30469:SF29">
    <property type="entry name" value="BLR2860 PROTEIN"/>
    <property type="match status" value="1"/>
</dbReference>
<accession>A0ABV7ALA1</accession>
<reference evidence="5" key="1">
    <citation type="journal article" date="2019" name="Int. J. Syst. Evol. Microbiol.">
        <title>The Global Catalogue of Microorganisms (GCM) 10K type strain sequencing project: providing services to taxonomists for standard genome sequencing and annotation.</title>
        <authorList>
            <consortium name="The Broad Institute Genomics Platform"/>
            <consortium name="The Broad Institute Genome Sequencing Center for Infectious Disease"/>
            <person name="Wu L."/>
            <person name="Ma J."/>
        </authorList>
    </citation>
    <scope>NUCLEOTIDE SEQUENCE [LARGE SCALE GENOMIC DNA]</scope>
    <source>
        <strain evidence="5">KCTC 62192</strain>
    </source>
</reference>
<dbReference type="EMBL" id="JBHRSK010000016">
    <property type="protein sequence ID" value="MFC2969885.1"/>
    <property type="molecule type" value="Genomic_DNA"/>
</dbReference>
<dbReference type="SUPFAM" id="SSF111369">
    <property type="entry name" value="HlyD-like secretion proteins"/>
    <property type="match status" value="1"/>
</dbReference>
<evidence type="ECO:0000313" key="5">
    <source>
        <dbReference type="Proteomes" id="UP001595443"/>
    </source>
</evidence>
<dbReference type="Gene3D" id="1.10.287.470">
    <property type="entry name" value="Helix hairpin bin"/>
    <property type="match status" value="1"/>
</dbReference>
<dbReference type="InterPro" id="IPR058792">
    <property type="entry name" value="Beta-barrel_RND_2"/>
</dbReference>
<feature type="domain" description="CzcB-like barrel-sandwich hybrid" evidence="3">
    <location>
        <begin position="83"/>
        <end position="206"/>
    </location>
</feature>
<gene>
    <name evidence="4" type="ORF">ACFOES_17445</name>
</gene>
<name>A0ABV7ALA1_9RHOB</name>
<dbReference type="RefSeq" id="WP_377834646.1">
    <property type="nucleotide sequence ID" value="NZ_JBHRSK010000016.1"/>
</dbReference>
<evidence type="ECO:0000259" key="2">
    <source>
        <dbReference type="Pfam" id="PF25954"/>
    </source>
</evidence>
<dbReference type="PANTHER" id="PTHR30469">
    <property type="entry name" value="MULTIDRUG RESISTANCE PROTEIN MDTA"/>
    <property type="match status" value="1"/>
</dbReference>
<evidence type="ECO:0000259" key="3">
    <source>
        <dbReference type="Pfam" id="PF25973"/>
    </source>
</evidence>
<comment type="similarity">
    <text evidence="1">Belongs to the membrane fusion protein (MFP) (TC 8.A.1) family.</text>
</comment>
<protein>
    <submittedName>
        <fullName evidence="4">Efflux RND transporter periplasmic adaptor subunit</fullName>
    </submittedName>
</protein>
<dbReference type="NCBIfam" id="TIGR01730">
    <property type="entry name" value="RND_mfp"/>
    <property type="match status" value="1"/>
</dbReference>
<dbReference type="Pfam" id="PF25954">
    <property type="entry name" value="Beta-barrel_RND_2"/>
    <property type="match status" value="1"/>
</dbReference>
<dbReference type="InterPro" id="IPR006143">
    <property type="entry name" value="RND_pump_MFP"/>
</dbReference>
<comment type="caution">
    <text evidence="4">The sequence shown here is derived from an EMBL/GenBank/DDBJ whole genome shotgun (WGS) entry which is preliminary data.</text>
</comment>
<dbReference type="Gene3D" id="2.40.420.20">
    <property type="match status" value="1"/>
</dbReference>
<sequence length="369" mass="38520">MPARFRAHRVAALLVLIGAGAWVATGKFSAVGSEEAQAAQPAEKAPTAVEAPTLPTVAVVAPHFADHSRKITISGATAADKMSVLAARTSGVIHALNVEKGDAVKQNDVVMTLEGPELKANVATAEALVAQRDRELKVAESLYRSGNTSELKLTSARSAKAAADSQLSQAQAAADRLELRAPFAGVIEAVDVEQGEWVQPGTKVATLLALDPIVVDAEVSETDIKFIQTGAKARVRLVDGRSFEGTVRFVSKEANSQTRTFPVEVALPNPDDAIPAGMTAEVTLYTPAVKSVTVPRSIITLSEDGTLGLRVVDDRNVAHFAPVTLIDDTPDGLVLAGVPDGVQIVVSGQDLVKDGETVQPVPAPKGALE</sequence>
<dbReference type="InterPro" id="IPR058647">
    <property type="entry name" value="BSH_CzcB-like"/>
</dbReference>
<organism evidence="4 5">
    <name type="scientific">Acidimangrovimonas pyrenivorans</name>
    <dbReference type="NCBI Taxonomy" id="2030798"/>
    <lineage>
        <taxon>Bacteria</taxon>
        <taxon>Pseudomonadati</taxon>
        <taxon>Pseudomonadota</taxon>
        <taxon>Alphaproteobacteria</taxon>
        <taxon>Rhodobacterales</taxon>
        <taxon>Paracoccaceae</taxon>
        <taxon>Acidimangrovimonas</taxon>
    </lineage>
</organism>
<dbReference type="Gene3D" id="2.40.50.100">
    <property type="match status" value="1"/>
</dbReference>
<evidence type="ECO:0000256" key="1">
    <source>
        <dbReference type="ARBA" id="ARBA00009477"/>
    </source>
</evidence>
<keyword evidence="5" id="KW-1185">Reference proteome</keyword>
<dbReference type="Proteomes" id="UP001595443">
    <property type="component" value="Unassembled WGS sequence"/>
</dbReference>
<dbReference type="Pfam" id="PF25973">
    <property type="entry name" value="BSH_CzcB"/>
    <property type="match status" value="1"/>
</dbReference>